<accession>Q2A0Q3</accession>
<protein>
    <submittedName>
        <fullName evidence="2">Phytochrome A</fullName>
    </submittedName>
</protein>
<proteinExistence type="predicted"/>
<feature type="non-terminal residue" evidence="2">
    <location>
        <position position="1"/>
    </location>
</feature>
<dbReference type="AlphaFoldDB" id="Q2A0Q3"/>
<evidence type="ECO:0000256" key="1">
    <source>
        <dbReference type="SAM" id="MobiDB-lite"/>
    </source>
</evidence>
<dbReference type="EMBL" id="AM234035">
    <property type="protein sequence ID" value="CAJ80992.1"/>
    <property type="molecule type" value="Genomic_DNA"/>
</dbReference>
<name>Q2A0Q3_9LAMI</name>
<feature type="non-terminal residue" evidence="2">
    <location>
        <position position="117"/>
    </location>
</feature>
<gene>
    <name evidence="2" type="primary">phya</name>
</gene>
<feature type="region of interest" description="Disordered" evidence="1">
    <location>
        <begin position="21"/>
        <end position="50"/>
    </location>
</feature>
<organism evidence="2">
    <name type="scientific">Xylocalyx carterae</name>
    <dbReference type="NCBI Taxonomy" id="374677"/>
    <lineage>
        <taxon>Eukaryota</taxon>
        <taxon>Viridiplantae</taxon>
        <taxon>Streptophyta</taxon>
        <taxon>Embryophyta</taxon>
        <taxon>Tracheophyta</taxon>
        <taxon>Spermatophyta</taxon>
        <taxon>Magnoliopsida</taxon>
        <taxon>eudicotyledons</taxon>
        <taxon>Gunneridae</taxon>
        <taxon>Pentapetalae</taxon>
        <taxon>asterids</taxon>
        <taxon>lamiids</taxon>
        <taxon>Lamiales</taxon>
        <taxon>Orobanchaceae</taxon>
        <taxon>Buchnereae</taxon>
        <taxon>Xylocalyx</taxon>
    </lineage>
</organism>
<reference evidence="2" key="1">
    <citation type="journal article" date="2006" name="Am. J. Bot.">
        <title>Phylogeny of the parasitic plant family Orobanchaceae inferred from phytochrome A.</title>
        <authorList>
            <person name="Bennett J.R."/>
            <person name="Mathews S."/>
        </authorList>
    </citation>
    <scope>NUCLEOTIDE SEQUENCE</scope>
</reference>
<sequence>FTSVTEGKGMNLGDVWWHTTKPHSPSRFPSGHNDDVAEDDPSSSAPSFTTTDMTRDAIEFMFSMRRWHPCGARRPEPKRAEGSGATTLTWAARQSQIIRTLFFMNRKRAAWGISVAE</sequence>
<evidence type="ECO:0000313" key="2">
    <source>
        <dbReference type="EMBL" id="CAJ80992.1"/>
    </source>
</evidence>